<evidence type="ECO:0000259" key="7">
    <source>
        <dbReference type="Pfam" id="PF01035"/>
    </source>
</evidence>
<accession>A0A916WCR6</accession>
<dbReference type="InterPro" id="IPR014048">
    <property type="entry name" value="MethylDNA_cys_MeTrfase_DNA-bd"/>
</dbReference>
<dbReference type="InterPro" id="IPR036217">
    <property type="entry name" value="MethylDNA_cys_MeTrfase_DNAb"/>
</dbReference>
<organism evidence="8 9">
    <name type="scientific">Polaromonas eurypsychrophila</name>
    <dbReference type="NCBI Taxonomy" id="1614635"/>
    <lineage>
        <taxon>Bacteria</taxon>
        <taxon>Pseudomonadati</taxon>
        <taxon>Pseudomonadota</taxon>
        <taxon>Betaproteobacteria</taxon>
        <taxon>Burkholderiales</taxon>
        <taxon>Comamonadaceae</taxon>
        <taxon>Polaromonas</taxon>
    </lineage>
</organism>
<protein>
    <submittedName>
        <fullName evidence="8">Methylated-DNA--[protein]-cysteine S-methyltransferase</fullName>
    </submittedName>
</protein>
<dbReference type="SUPFAM" id="SSF46767">
    <property type="entry name" value="Methylated DNA-protein cysteine methyltransferase, C-terminal domain"/>
    <property type="match status" value="1"/>
</dbReference>
<dbReference type="GO" id="GO:0006281">
    <property type="term" value="P:DNA repair"/>
    <property type="evidence" value="ECO:0007669"/>
    <property type="project" value="UniProtKB-KW"/>
</dbReference>
<evidence type="ECO:0000256" key="6">
    <source>
        <dbReference type="ARBA" id="ARBA00049348"/>
    </source>
</evidence>
<keyword evidence="3" id="KW-0808">Transferase</keyword>
<reference evidence="8" key="1">
    <citation type="journal article" date="2014" name="Int. J. Syst. Evol. Microbiol.">
        <title>Complete genome sequence of Corynebacterium casei LMG S-19264T (=DSM 44701T), isolated from a smear-ripened cheese.</title>
        <authorList>
            <consortium name="US DOE Joint Genome Institute (JGI-PGF)"/>
            <person name="Walter F."/>
            <person name="Albersmeier A."/>
            <person name="Kalinowski J."/>
            <person name="Ruckert C."/>
        </authorList>
    </citation>
    <scope>NUCLEOTIDE SEQUENCE</scope>
    <source>
        <strain evidence="8">CGMCC 1.15322</strain>
    </source>
</reference>
<evidence type="ECO:0000256" key="3">
    <source>
        <dbReference type="ARBA" id="ARBA00022679"/>
    </source>
</evidence>
<evidence type="ECO:0000313" key="9">
    <source>
        <dbReference type="Proteomes" id="UP000620596"/>
    </source>
</evidence>
<comment type="catalytic activity">
    <reaction evidence="1">
        <text>a 4-O-methyl-thymidine in DNA + L-cysteinyl-[protein] = a thymidine in DNA + S-methyl-L-cysteinyl-[protein]</text>
        <dbReference type="Rhea" id="RHEA:53428"/>
        <dbReference type="Rhea" id="RHEA-COMP:10131"/>
        <dbReference type="Rhea" id="RHEA-COMP:10132"/>
        <dbReference type="Rhea" id="RHEA-COMP:13555"/>
        <dbReference type="Rhea" id="RHEA-COMP:13556"/>
        <dbReference type="ChEBI" id="CHEBI:29950"/>
        <dbReference type="ChEBI" id="CHEBI:82612"/>
        <dbReference type="ChEBI" id="CHEBI:137386"/>
        <dbReference type="ChEBI" id="CHEBI:137387"/>
        <dbReference type="EC" id="2.1.1.63"/>
    </reaction>
</comment>
<dbReference type="GO" id="GO:0032259">
    <property type="term" value="P:methylation"/>
    <property type="evidence" value="ECO:0007669"/>
    <property type="project" value="UniProtKB-KW"/>
</dbReference>
<comment type="catalytic activity">
    <reaction evidence="6">
        <text>a 6-O-methyl-2'-deoxyguanosine in DNA + L-cysteinyl-[protein] = S-methyl-L-cysteinyl-[protein] + a 2'-deoxyguanosine in DNA</text>
        <dbReference type="Rhea" id="RHEA:24000"/>
        <dbReference type="Rhea" id="RHEA-COMP:10131"/>
        <dbReference type="Rhea" id="RHEA-COMP:10132"/>
        <dbReference type="Rhea" id="RHEA-COMP:11367"/>
        <dbReference type="Rhea" id="RHEA-COMP:11368"/>
        <dbReference type="ChEBI" id="CHEBI:29950"/>
        <dbReference type="ChEBI" id="CHEBI:82612"/>
        <dbReference type="ChEBI" id="CHEBI:85445"/>
        <dbReference type="ChEBI" id="CHEBI:85448"/>
        <dbReference type="EC" id="2.1.1.63"/>
    </reaction>
</comment>
<evidence type="ECO:0000256" key="5">
    <source>
        <dbReference type="ARBA" id="ARBA00023204"/>
    </source>
</evidence>
<reference evidence="8" key="2">
    <citation type="submission" date="2020-09" db="EMBL/GenBank/DDBJ databases">
        <authorList>
            <person name="Sun Q."/>
            <person name="Zhou Y."/>
        </authorList>
    </citation>
    <scope>NUCLEOTIDE SEQUENCE</scope>
    <source>
        <strain evidence="8">CGMCC 1.15322</strain>
    </source>
</reference>
<evidence type="ECO:0000256" key="2">
    <source>
        <dbReference type="ARBA" id="ARBA00022603"/>
    </source>
</evidence>
<evidence type="ECO:0000256" key="1">
    <source>
        <dbReference type="ARBA" id="ARBA00001286"/>
    </source>
</evidence>
<dbReference type="Gene3D" id="1.10.10.10">
    <property type="entry name" value="Winged helix-like DNA-binding domain superfamily/Winged helix DNA-binding domain"/>
    <property type="match status" value="1"/>
</dbReference>
<dbReference type="SUPFAM" id="SSF53155">
    <property type="entry name" value="Methylated DNA-protein cysteine methyltransferase domain"/>
    <property type="match status" value="1"/>
</dbReference>
<dbReference type="InterPro" id="IPR001497">
    <property type="entry name" value="MethylDNA_cys_MeTrfase_AS"/>
</dbReference>
<keyword evidence="5" id="KW-0234">DNA repair</keyword>
<gene>
    <name evidence="8" type="primary">ogt</name>
    <name evidence="8" type="ORF">GCM10011496_03800</name>
</gene>
<dbReference type="NCBIfam" id="TIGR00589">
    <property type="entry name" value="ogt"/>
    <property type="match status" value="1"/>
</dbReference>
<dbReference type="CDD" id="cd06445">
    <property type="entry name" value="ATase"/>
    <property type="match status" value="1"/>
</dbReference>
<dbReference type="InterPro" id="IPR036631">
    <property type="entry name" value="MGMT_N_sf"/>
</dbReference>
<dbReference type="PANTHER" id="PTHR10815:SF5">
    <property type="entry name" value="METHYLATED-DNA--PROTEIN-CYSTEINE METHYLTRANSFERASE"/>
    <property type="match status" value="1"/>
</dbReference>
<dbReference type="Proteomes" id="UP000620596">
    <property type="component" value="Unassembled WGS sequence"/>
</dbReference>
<dbReference type="GO" id="GO:0003908">
    <property type="term" value="F:methylated-DNA-[protein]-cysteine S-methyltransferase activity"/>
    <property type="evidence" value="ECO:0007669"/>
    <property type="project" value="UniProtKB-EC"/>
</dbReference>
<dbReference type="PANTHER" id="PTHR10815">
    <property type="entry name" value="METHYLATED-DNA--PROTEIN-CYSTEINE METHYLTRANSFERASE"/>
    <property type="match status" value="1"/>
</dbReference>
<keyword evidence="9" id="KW-1185">Reference proteome</keyword>
<evidence type="ECO:0000256" key="4">
    <source>
        <dbReference type="ARBA" id="ARBA00022763"/>
    </source>
</evidence>
<evidence type="ECO:0000313" key="8">
    <source>
        <dbReference type="EMBL" id="GGA86440.1"/>
    </source>
</evidence>
<comment type="caution">
    <text evidence="8">The sequence shown here is derived from an EMBL/GenBank/DDBJ whole genome shotgun (WGS) entry which is preliminary data.</text>
</comment>
<dbReference type="EMBL" id="BMIG01000001">
    <property type="protein sequence ID" value="GGA86440.1"/>
    <property type="molecule type" value="Genomic_DNA"/>
</dbReference>
<dbReference type="RefSeq" id="WP_373288259.1">
    <property type="nucleotide sequence ID" value="NZ_BMIG01000001.1"/>
</dbReference>
<dbReference type="AlphaFoldDB" id="A0A916WCR6"/>
<name>A0A916WCR6_9BURK</name>
<dbReference type="Gene3D" id="3.30.160.70">
    <property type="entry name" value="Methylated DNA-protein cysteine methyltransferase domain"/>
    <property type="match status" value="1"/>
</dbReference>
<keyword evidence="4" id="KW-0227">DNA damage</keyword>
<dbReference type="Pfam" id="PF01035">
    <property type="entry name" value="DNA_binding_1"/>
    <property type="match status" value="1"/>
</dbReference>
<keyword evidence="2" id="KW-0489">Methyltransferase</keyword>
<sequence>MSAATPTVFFALFDTAVGACGIAWGDAGICGMQLPEADAAQTRVRMGQRFPAAAEAAPGEAVQVAIGGIRAMLRGEAHALDAIVFDMRGVPAFYQRVYAVARAIPPGQTLTYGEVAARLGEPGAARAVGQALGRNPFAPVVPCHRVLAAGDKPGGFSASGGIRTKLRLLIIEGAMRGTPGLFD</sequence>
<dbReference type="InterPro" id="IPR036388">
    <property type="entry name" value="WH-like_DNA-bd_sf"/>
</dbReference>
<feature type="domain" description="Methylated-DNA-[protein]-cysteine S-methyltransferase DNA binding" evidence="7">
    <location>
        <begin position="92"/>
        <end position="173"/>
    </location>
</feature>
<proteinExistence type="predicted"/>
<dbReference type="PROSITE" id="PS00374">
    <property type="entry name" value="MGMT"/>
    <property type="match status" value="1"/>
</dbReference>